<organism evidence="11 12">
    <name type="scientific">Rhodoblastus sphagnicola</name>
    <dbReference type="NCBI Taxonomy" id="333368"/>
    <lineage>
        <taxon>Bacteria</taxon>
        <taxon>Pseudomonadati</taxon>
        <taxon>Pseudomonadota</taxon>
        <taxon>Alphaproteobacteria</taxon>
        <taxon>Hyphomicrobiales</taxon>
        <taxon>Rhodoblastaceae</taxon>
        <taxon>Rhodoblastus</taxon>
    </lineage>
</organism>
<evidence type="ECO:0000313" key="12">
    <source>
        <dbReference type="Proteomes" id="UP000239089"/>
    </source>
</evidence>
<dbReference type="InterPro" id="IPR018204">
    <property type="entry name" value="Trp_synthase_alpha_AS"/>
</dbReference>
<evidence type="ECO:0000256" key="6">
    <source>
        <dbReference type="ARBA" id="ARBA00023141"/>
    </source>
</evidence>
<dbReference type="SUPFAM" id="SSF51366">
    <property type="entry name" value="Ribulose-phoshate binding barrel"/>
    <property type="match status" value="1"/>
</dbReference>
<dbReference type="GO" id="GO:0005829">
    <property type="term" value="C:cytosol"/>
    <property type="evidence" value="ECO:0007669"/>
    <property type="project" value="TreeGrafter"/>
</dbReference>
<evidence type="ECO:0000256" key="8">
    <source>
        <dbReference type="ARBA" id="ARBA00049047"/>
    </source>
</evidence>
<comment type="catalytic activity">
    <reaction evidence="8 9">
        <text>(1S,2R)-1-C-(indol-3-yl)glycerol 3-phosphate + L-serine = D-glyceraldehyde 3-phosphate + L-tryptophan + H2O</text>
        <dbReference type="Rhea" id="RHEA:10532"/>
        <dbReference type="ChEBI" id="CHEBI:15377"/>
        <dbReference type="ChEBI" id="CHEBI:33384"/>
        <dbReference type="ChEBI" id="CHEBI:57912"/>
        <dbReference type="ChEBI" id="CHEBI:58866"/>
        <dbReference type="ChEBI" id="CHEBI:59776"/>
        <dbReference type="EC" id="4.2.1.20"/>
    </reaction>
</comment>
<keyword evidence="7 9" id="KW-0456">Lyase</keyword>
<dbReference type="EMBL" id="NHSJ01000055">
    <property type="protein sequence ID" value="PPQ31605.1"/>
    <property type="molecule type" value="Genomic_DNA"/>
</dbReference>
<dbReference type="FunFam" id="3.20.20.70:FF:000037">
    <property type="entry name" value="Tryptophan synthase alpha chain"/>
    <property type="match status" value="1"/>
</dbReference>
<dbReference type="Gene3D" id="3.20.20.70">
    <property type="entry name" value="Aldolase class I"/>
    <property type="match status" value="1"/>
</dbReference>
<dbReference type="InterPro" id="IPR013785">
    <property type="entry name" value="Aldolase_TIM"/>
</dbReference>
<dbReference type="PANTHER" id="PTHR43406:SF1">
    <property type="entry name" value="TRYPTOPHAN SYNTHASE ALPHA CHAIN, CHLOROPLASTIC"/>
    <property type="match status" value="1"/>
</dbReference>
<dbReference type="Proteomes" id="UP000239089">
    <property type="component" value="Unassembled WGS sequence"/>
</dbReference>
<dbReference type="CDD" id="cd04724">
    <property type="entry name" value="Tryptophan_synthase_alpha"/>
    <property type="match status" value="1"/>
</dbReference>
<comment type="pathway">
    <text evidence="2 9">Amino-acid biosynthesis; L-tryptophan biosynthesis; L-tryptophan from chorismate: step 5/5.</text>
</comment>
<comment type="function">
    <text evidence="1 9">The alpha subunit is responsible for the aldol cleavage of indoleglycerol phosphate to indole and glyceraldehyde 3-phosphate.</text>
</comment>
<keyword evidence="5 9" id="KW-0822">Tryptophan biosynthesis</keyword>
<evidence type="ECO:0000256" key="10">
    <source>
        <dbReference type="RuleBase" id="RU003662"/>
    </source>
</evidence>
<reference evidence="11 12" key="1">
    <citation type="journal article" date="2018" name="Arch. Microbiol.">
        <title>New insights into the metabolic potential of the phototrophic purple bacterium Rhodopila globiformis DSM 161(T) from its draft genome sequence and evidence for a vanadium-dependent nitrogenase.</title>
        <authorList>
            <person name="Imhoff J.F."/>
            <person name="Rahn T."/>
            <person name="Kunzel S."/>
            <person name="Neulinger S.C."/>
        </authorList>
    </citation>
    <scope>NUCLEOTIDE SEQUENCE [LARGE SCALE GENOMIC DNA]</scope>
    <source>
        <strain evidence="11 12">DSM 16996</strain>
    </source>
</reference>
<dbReference type="OrthoDB" id="9804578at2"/>
<evidence type="ECO:0000256" key="3">
    <source>
        <dbReference type="ARBA" id="ARBA00011270"/>
    </source>
</evidence>
<evidence type="ECO:0000256" key="1">
    <source>
        <dbReference type="ARBA" id="ARBA00003365"/>
    </source>
</evidence>
<dbReference type="InterPro" id="IPR002028">
    <property type="entry name" value="Trp_synthase_suA"/>
</dbReference>
<evidence type="ECO:0000256" key="5">
    <source>
        <dbReference type="ARBA" id="ARBA00022822"/>
    </source>
</evidence>
<proteinExistence type="inferred from homology"/>
<dbReference type="AlphaFoldDB" id="A0A2S6NAG7"/>
<keyword evidence="4 9" id="KW-0028">Amino-acid biosynthesis</keyword>
<dbReference type="HAMAP" id="MF_00131">
    <property type="entry name" value="Trp_synth_alpha"/>
    <property type="match status" value="1"/>
</dbReference>
<comment type="similarity">
    <text evidence="9 10">Belongs to the TrpA family.</text>
</comment>
<accession>A0A2S6NAG7</accession>
<keyword evidence="12" id="KW-1185">Reference proteome</keyword>
<dbReference type="PANTHER" id="PTHR43406">
    <property type="entry name" value="TRYPTOPHAN SYNTHASE, ALPHA CHAIN"/>
    <property type="match status" value="1"/>
</dbReference>
<name>A0A2S6NAG7_9HYPH</name>
<dbReference type="EC" id="4.2.1.20" evidence="9"/>
<dbReference type="NCBIfam" id="TIGR00262">
    <property type="entry name" value="trpA"/>
    <property type="match status" value="1"/>
</dbReference>
<dbReference type="GO" id="GO:0004834">
    <property type="term" value="F:tryptophan synthase activity"/>
    <property type="evidence" value="ECO:0007669"/>
    <property type="project" value="UniProtKB-UniRule"/>
</dbReference>
<evidence type="ECO:0000256" key="9">
    <source>
        <dbReference type="HAMAP-Rule" id="MF_00131"/>
    </source>
</evidence>
<sequence length="276" mass="28495">MNRLDARLAQLRAQNRAGLVCYFMAGDPDFDASRTLLAGLGAAGADVIELGLPFSDPVADGPTIQKAHLRARAAGQTTARTLALVAALRETDATTPVVLMGYLNPALQYGVQNFFAEAAASGADAALLLDLPVEHAAPFRAAARSSGLHLIAMTAPTSDDARLAEILRGVSGFVYHATINGTTGAARCSPAEVSTAIARVRRHTTLPVAAGFGIREPAQARDLAEQADLVVIGSQLVETLAQGGASAALESVYGFARALRGAAQSVRAPCARGSRP</sequence>
<evidence type="ECO:0000313" key="11">
    <source>
        <dbReference type="EMBL" id="PPQ31605.1"/>
    </source>
</evidence>
<comment type="subunit">
    <text evidence="3 9">Tetramer of two alpha and two beta chains.</text>
</comment>
<feature type="active site" description="Proton acceptor" evidence="9">
    <location>
        <position position="49"/>
    </location>
</feature>
<protein>
    <recommendedName>
        <fullName evidence="9">Tryptophan synthase alpha chain</fullName>
        <ecNumber evidence="9">4.2.1.20</ecNumber>
    </recommendedName>
</protein>
<evidence type="ECO:0000256" key="7">
    <source>
        <dbReference type="ARBA" id="ARBA00023239"/>
    </source>
</evidence>
<dbReference type="RefSeq" id="WP_104507473.1">
    <property type="nucleotide sequence ID" value="NZ_JACIGC010000015.1"/>
</dbReference>
<comment type="caution">
    <text evidence="11">The sequence shown here is derived from an EMBL/GenBank/DDBJ whole genome shotgun (WGS) entry which is preliminary data.</text>
</comment>
<gene>
    <name evidence="9" type="primary">trpA</name>
    <name evidence="11" type="ORF">CCR94_08635</name>
</gene>
<keyword evidence="6 9" id="KW-0057">Aromatic amino acid biosynthesis</keyword>
<evidence type="ECO:0000256" key="4">
    <source>
        <dbReference type="ARBA" id="ARBA00022605"/>
    </source>
</evidence>
<evidence type="ECO:0000256" key="2">
    <source>
        <dbReference type="ARBA" id="ARBA00004733"/>
    </source>
</evidence>
<dbReference type="InterPro" id="IPR011060">
    <property type="entry name" value="RibuloseP-bd_barrel"/>
</dbReference>
<dbReference type="UniPathway" id="UPA00035">
    <property type="reaction ID" value="UER00044"/>
</dbReference>
<dbReference type="Pfam" id="PF00290">
    <property type="entry name" value="Trp_syntA"/>
    <property type="match status" value="1"/>
</dbReference>
<dbReference type="PROSITE" id="PS00167">
    <property type="entry name" value="TRP_SYNTHASE_ALPHA"/>
    <property type="match status" value="1"/>
</dbReference>
<feature type="active site" description="Proton acceptor" evidence="9">
    <location>
        <position position="60"/>
    </location>
</feature>